<dbReference type="Pfam" id="PF20251">
    <property type="entry name" value="Big_14"/>
    <property type="match status" value="1"/>
</dbReference>
<proteinExistence type="predicted"/>
<keyword evidence="1" id="KW-0732">Signal</keyword>
<dbReference type="EMBL" id="BAAACF010000001">
    <property type="protein sequence ID" value="GAA0725458.1"/>
    <property type="molecule type" value="Genomic_DNA"/>
</dbReference>
<name>A0ABN1J0W3_9CLOT</name>
<organism evidence="3 4">
    <name type="scientific">Clostridium malenominatum</name>
    <dbReference type="NCBI Taxonomy" id="1539"/>
    <lineage>
        <taxon>Bacteria</taxon>
        <taxon>Bacillati</taxon>
        <taxon>Bacillota</taxon>
        <taxon>Clostridia</taxon>
        <taxon>Eubacteriales</taxon>
        <taxon>Clostridiaceae</taxon>
        <taxon>Clostridium</taxon>
    </lineage>
</organism>
<comment type="caution">
    <text evidence="3">The sequence shown here is derived from an EMBL/GenBank/DDBJ whole genome shotgun (WGS) entry which is preliminary data.</text>
</comment>
<evidence type="ECO:0000313" key="4">
    <source>
        <dbReference type="Proteomes" id="UP001500339"/>
    </source>
</evidence>
<dbReference type="PROSITE" id="PS51257">
    <property type="entry name" value="PROKAR_LIPOPROTEIN"/>
    <property type="match status" value="1"/>
</dbReference>
<accession>A0ABN1J0W3</accession>
<feature type="signal peptide" evidence="1">
    <location>
        <begin position="1"/>
        <end position="20"/>
    </location>
</feature>
<feature type="chain" id="PRO_5045586934" description="Bacterial Ig-like domain-containing protein" evidence="1">
    <location>
        <begin position="21"/>
        <end position="237"/>
    </location>
</feature>
<keyword evidence="4" id="KW-1185">Reference proteome</keyword>
<evidence type="ECO:0000259" key="2">
    <source>
        <dbReference type="Pfam" id="PF20251"/>
    </source>
</evidence>
<dbReference type="InterPro" id="IPR046878">
    <property type="entry name" value="Big_14"/>
</dbReference>
<sequence>MKKYIKLVSVLLCTIFILMGCGKSDDALKIQESPKVDRRPMVMVNGEIYLDAGKESDIGARCGVMDGEIISTVDPSEIPIENNQSNFGKGYGYQHVDKNNIDVFMNGKWIRFIKEKDEWGIELAATQITPIGLTLVCNQSGGDITGKFSTGSYFNLEVSEDNQWKAVKTLPQKNDIAWTEEAWIIPINDSVQWEVNWEWLYGKLPAGNYRIAKEITGFKEVGNSETRIFYAYFEIAK</sequence>
<evidence type="ECO:0000256" key="1">
    <source>
        <dbReference type="SAM" id="SignalP"/>
    </source>
</evidence>
<dbReference type="InterPro" id="IPR038144">
    <property type="entry name" value="IPI"/>
</dbReference>
<dbReference type="Gene3D" id="2.60.40.2360">
    <property type="entry name" value="Intracellular proteinase inhibitor BsuPI"/>
    <property type="match status" value="1"/>
</dbReference>
<protein>
    <recommendedName>
        <fullName evidence="2">Bacterial Ig-like domain-containing protein</fullName>
    </recommendedName>
</protein>
<reference evidence="3 4" key="1">
    <citation type="journal article" date="2019" name="Int. J. Syst. Evol. Microbiol.">
        <title>The Global Catalogue of Microorganisms (GCM) 10K type strain sequencing project: providing services to taxonomists for standard genome sequencing and annotation.</title>
        <authorList>
            <consortium name="The Broad Institute Genomics Platform"/>
            <consortium name="The Broad Institute Genome Sequencing Center for Infectious Disease"/>
            <person name="Wu L."/>
            <person name="Ma J."/>
        </authorList>
    </citation>
    <scope>NUCLEOTIDE SEQUENCE [LARGE SCALE GENOMIC DNA]</scope>
    <source>
        <strain evidence="3 4">JCM 1405</strain>
    </source>
</reference>
<feature type="domain" description="Bacterial Ig-like" evidence="2">
    <location>
        <begin position="122"/>
        <end position="219"/>
    </location>
</feature>
<gene>
    <name evidence="3" type="ORF">GCM10008905_20820</name>
</gene>
<evidence type="ECO:0000313" key="3">
    <source>
        <dbReference type="EMBL" id="GAA0725458.1"/>
    </source>
</evidence>
<dbReference type="Proteomes" id="UP001500339">
    <property type="component" value="Unassembled WGS sequence"/>
</dbReference>
<dbReference type="RefSeq" id="WP_343769397.1">
    <property type="nucleotide sequence ID" value="NZ_BAAACF010000001.1"/>
</dbReference>